<evidence type="ECO:0000256" key="1">
    <source>
        <dbReference type="SAM" id="Coils"/>
    </source>
</evidence>
<feature type="coiled-coil region" evidence="1">
    <location>
        <begin position="32"/>
        <end position="59"/>
    </location>
</feature>
<gene>
    <name evidence="2" type="ORF">HHI36_021436</name>
</gene>
<reference evidence="2 3" key="1">
    <citation type="journal article" date="2021" name="BMC Biol.">
        <title>Horizontally acquired antibacterial genes associated with adaptive radiation of ladybird beetles.</title>
        <authorList>
            <person name="Li H.S."/>
            <person name="Tang X.F."/>
            <person name="Huang Y.H."/>
            <person name="Xu Z.Y."/>
            <person name="Chen M.L."/>
            <person name="Du X.Y."/>
            <person name="Qiu B.Y."/>
            <person name="Chen P.T."/>
            <person name="Zhang W."/>
            <person name="Slipinski A."/>
            <person name="Escalona H.E."/>
            <person name="Waterhouse R.M."/>
            <person name="Zwick A."/>
            <person name="Pang H."/>
        </authorList>
    </citation>
    <scope>NUCLEOTIDE SEQUENCE [LARGE SCALE GENOMIC DNA]</scope>
    <source>
        <strain evidence="2">SYSU2018</strain>
    </source>
</reference>
<dbReference type="AlphaFoldDB" id="A0ABD2MWS1"/>
<organism evidence="2 3">
    <name type="scientific">Cryptolaemus montrouzieri</name>
    <dbReference type="NCBI Taxonomy" id="559131"/>
    <lineage>
        <taxon>Eukaryota</taxon>
        <taxon>Metazoa</taxon>
        <taxon>Ecdysozoa</taxon>
        <taxon>Arthropoda</taxon>
        <taxon>Hexapoda</taxon>
        <taxon>Insecta</taxon>
        <taxon>Pterygota</taxon>
        <taxon>Neoptera</taxon>
        <taxon>Endopterygota</taxon>
        <taxon>Coleoptera</taxon>
        <taxon>Polyphaga</taxon>
        <taxon>Cucujiformia</taxon>
        <taxon>Coccinelloidea</taxon>
        <taxon>Coccinellidae</taxon>
        <taxon>Scymninae</taxon>
        <taxon>Scymnini</taxon>
        <taxon>Cryptolaemus</taxon>
    </lineage>
</organism>
<evidence type="ECO:0000313" key="2">
    <source>
        <dbReference type="EMBL" id="KAL3270930.1"/>
    </source>
</evidence>
<dbReference type="EMBL" id="JABFTP020000042">
    <property type="protein sequence ID" value="KAL3270930.1"/>
    <property type="molecule type" value="Genomic_DNA"/>
</dbReference>
<sequence length="111" mass="12953">MILMNLINFSKSDISDNTIEKNTSPTVSPLVKQKELQLLETLKKQIKTKEDELKKADTINKHFEKMLQLVTIMGQIDTFLTERTRALIRKMAILAEDEEADNEKFREEIEE</sequence>
<protein>
    <submittedName>
        <fullName evidence="2">Uncharacterized protein</fullName>
    </submittedName>
</protein>
<keyword evidence="3" id="KW-1185">Reference proteome</keyword>
<evidence type="ECO:0000313" key="3">
    <source>
        <dbReference type="Proteomes" id="UP001516400"/>
    </source>
</evidence>
<name>A0ABD2MWS1_9CUCU</name>
<proteinExistence type="predicted"/>
<dbReference type="Proteomes" id="UP001516400">
    <property type="component" value="Unassembled WGS sequence"/>
</dbReference>
<accession>A0ABD2MWS1</accession>
<comment type="caution">
    <text evidence="2">The sequence shown here is derived from an EMBL/GenBank/DDBJ whole genome shotgun (WGS) entry which is preliminary data.</text>
</comment>
<keyword evidence="1" id="KW-0175">Coiled coil</keyword>